<gene>
    <name evidence="1" type="ORF">INF35_08285</name>
</gene>
<keyword evidence="2" id="KW-1185">Reference proteome</keyword>
<dbReference type="Proteomes" id="UP000768567">
    <property type="component" value="Unassembled WGS sequence"/>
</dbReference>
<organism evidence="1 2">
    <name type="scientific">Gemmiger gallinarum</name>
    <dbReference type="NCBI Taxonomy" id="2779354"/>
    <lineage>
        <taxon>Bacteria</taxon>
        <taxon>Bacillati</taxon>
        <taxon>Bacillota</taxon>
        <taxon>Clostridia</taxon>
        <taxon>Eubacteriales</taxon>
        <taxon>Gemmiger</taxon>
    </lineage>
</organism>
<comment type="caution">
    <text evidence="1">The sequence shown here is derived from an EMBL/GenBank/DDBJ whole genome shotgun (WGS) entry which is preliminary data.</text>
</comment>
<dbReference type="EMBL" id="JADCKC010000002">
    <property type="protein sequence ID" value="MBE5037781.1"/>
    <property type="molecule type" value="Genomic_DNA"/>
</dbReference>
<evidence type="ECO:0000313" key="2">
    <source>
        <dbReference type="Proteomes" id="UP000768567"/>
    </source>
</evidence>
<protein>
    <submittedName>
        <fullName evidence="1">DUF4176 domain-containing protein</fullName>
    </submittedName>
</protein>
<reference evidence="1 2" key="1">
    <citation type="submission" date="2020-10" db="EMBL/GenBank/DDBJ databases">
        <title>ChiBAC.</title>
        <authorList>
            <person name="Zenner C."/>
            <person name="Hitch T.C.A."/>
            <person name="Clavel T."/>
        </authorList>
    </citation>
    <scope>NUCLEOTIDE SEQUENCE [LARGE SCALE GENOMIC DNA]</scope>
    <source>
        <strain evidence="1 2">DSM 109015</strain>
    </source>
</reference>
<proteinExistence type="predicted"/>
<accession>A0ABR9R3Q3</accession>
<dbReference type="Pfam" id="PF13780">
    <property type="entry name" value="DUF4176"/>
    <property type="match status" value="1"/>
</dbReference>
<evidence type="ECO:0000313" key="1">
    <source>
        <dbReference type="EMBL" id="MBE5037781.1"/>
    </source>
</evidence>
<name>A0ABR9R3Q3_9FIRM</name>
<dbReference type="RefSeq" id="WP_193501380.1">
    <property type="nucleotide sequence ID" value="NZ_JADCKC010000002.1"/>
</dbReference>
<sequence length="101" mass="11265">MKELLPIGSVVTLQGTAKKVMIIGILQMQQESGKLYDYLGVPYPEGYISPKKNLVFNHELINDVVFTGYDNPERQGFLKLMSVAYDKAMAGQQGGETPRQQ</sequence>
<dbReference type="InterPro" id="IPR025233">
    <property type="entry name" value="DUF4176"/>
</dbReference>